<evidence type="ECO:0008006" key="4">
    <source>
        <dbReference type="Google" id="ProtNLM"/>
    </source>
</evidence>
<dbReference type="InParanoid" id="M0ZQ91"/>
<evidence type="ECO:0000313" key="3">
    <source>
        <dbReference type="Proteomes" id="UP000011115"/>
    </source>
</evidence>
<protein>
    <recommendedName>
        <fullName evidence="4">Transmembrane protein</fullName>
    </recommendedName>
</protein>
<keyword evidence="3" id="KW-1185">Reference proteome</keyword>
<feature type="transmembrane region" description="Helical" evidence="1">
    <location>
        <begin position="49"/>
        <end position="70"/>
    </location>
</feature>
<organism evidence="2 3">
    <name type="scientific">Solanum tuberosum</name>
    <name type="common">Potato</name>
    <dbReference type="NCBI Taxonomy" id="4113"/>
    <lineage>
        <taxon>Eukaryota</taxon>
        <taxon>Viridiplantae</taxon>
        <taxon>Streptophyta</taxon>
        <taxon>Embryophyta</taxon>
        <taxon>Tracheophyta</taxon>
        <taxon>Spermatophyta</taxon>
        <taxon>Magnoliopsida</taxon>
        <taxon>eudicotyledons</taxon>
        <taxon>Gunneridae</taxon>
        <taxon>Pentapetalae</taxon>
        <taxon>asterids</taxon>
        <taxon>lamiids</taxon>
        <taxon>Solanales</taxon>
        <taxon>Solanaceae</taxon>
        <taxon>Solanoideae</taxon>
        <taxon>Solaneae</taxon>
        <taxon>Solanum</taxon>
    </lineage>
</organism>
<dbReference type="EnsemblPlants" id="PGSC0003DMT400005675">
    <property type="protein sequence ID" value="PGSC0003DMT400005675"/>
    <property type="gene ID" value="PGSC0003DMG400002223"/>
</dbReference>
<dbReference type="Gramene" id="PGSC0003DMT400005675">
    <property type="protein sequence ID" value="PGSC0003DMT400005675"/>
    <property type="gene ID" value="PGSC0003DMG400002223"/>
</dbReference>
<name>M0ZQ91_SOLTU</name>
<reference evidence="2" key="2">
    <citation type="submission" date="2015-06" db="UniProtKB">
        <authorList>
            <consortium name="EnsemblPlants"/>
        </authorList>
    </citation>
    <scope>IDENTIFICATION</scope>
    <source>
        <strain evidence="2">DM1-3 516 R44</strain>
    </source>
</reference>
<reference evidence="3" key="1">
    <citation type="journal article" date="2011" name="Nature">
        <title>Genome sequence and analysis of the tuber crop potato.</title>
        <authorList>
            <consortium name="The Potato Genome Sequencing Consortium"/>
        </authorList>
    </citation>
    <scope>NUCLEOTIDE SEQUENCE [LARGE SCALE GENOMIC DNA]</scope>
    <source>
        <strain evidence="3">cv. DM1-3 516 R44</strain>
    </source>
</reference>
<dbReference type="Proteomes" id="UP000011115">
    <property type="component" value="Unassembled WGS sequence"/>
</dbReference>
<dbReference type="PaxDb" id="4113-PGSC0003DMT400005675"/>
<evidence type="ECO:0000256" key="1">
    <source>
        <dbReference type="SAM" id="Phobius"/>
    </source>
</evidence>
<keyword evidence="1" id="KW-1133">Transmembrane helix</keyword>
<sequence length="118" mass="13345">MEKKGVGEGNWRCLDGGSGGLGSDFAGNGVGLFEFDLWFQLWRRMVVRWVWVGVLVAKKWGMFGCCLLWSEKMMNGGGLEWGLWFSSGVWVCVCSAMCGFGLVCVLIWRMKRRFWSGL</sequence>
<accession>M0ZQ91</accession>
<dbReference type="HOGENOM" id="CLU_2077261_0_0_1"/>
<evidence type="ECO:0000313" key="2">
    <source>
        <dbReference type="EnsemblPlants" id="PGSC0003DMT400005675"/>
    </source>
</evidence>
<feature type="transmembrane region" description="Helical" evidence="1">
    <location>
        <begin position="82"/>
        <end position="108"/>
    </location>
</feature>
<proteinExistence type="predicted"/>
<keyword evidence="1" id="KW-0472">Membrane</keyword>
<keyword evidence="1" id="KW-0812">Transmembrane</keyword>
<dbReference type="AlphaFoldDB" id="M0ZQ91"/>